<dbReference type="EMBL" id="QXJM01000039">
    <property type="protein sequence ID" value="RIE01879.1"/>
    <property type="molecule type" value="Genomic_DNA"/>
</dbReference>
<gene>
    <name evidence="2" type="ORF">D3H35_13940</name>
</gene>
<dbReference type="SMART" id="SM01126">
    <property type="entry name" value="DDE_Tnp_IS1595"/>
    <property type="match status" value="1"/>
</dbReference>
<evidence type="ECO:0000313" key="3">
    <source>
        <dbReference type="Proteomes" id="UP000266340"/>
    </source>
</evidence>
<organism evidence="2 3">
    <name type="scientific">Cohnella faecalis</name>
    <dbReference type="NCBI Taxonomy" id="2315694"/>
    <lineage>
        <taxon>Bacteria</taxon>
        <taxon>Bacillati</taxon>
        <taxon>Bacillota</taxon>
        <taxon>Bacilli</taxon>
        <taxon>Bacillales</taxon>
        <taxon>Paenibacillaceae</taxon>
        <taxon>Cohnella</taxon>
    </lineage>
</organism>
<evidence type="ECO:0000259" key="1">
    <source>
        <dbReference type="SMART" id="SM01126"/>
    </source>
</evidence>
<keyword evidence="3" id="KW-1185">Reference proteome</keyword>
<dbReference type="Pfam" id="PF12762">
    <property type="entry name" value="DDE_Tnp_IS1595"/>
    <property type="match status" value="1"/>
</dbReference>
<reference evidence="2 3" key="1">
    <citation type="submission" date="2018-09" db="EMBL/GenBank/DDBJ databases">
        <title>Cohnella cavernae sp. nov., isolated from a karst cave.</title>
        <authorList>
            <person name="Zhu H."/>
        </authorList>
    </citation>
    <scope>NUCLEOTIDE SEQUENCE [LARGE SCALE GENOMIC DNA]</scope>
    <source>
        <strain evidence="2 3">K2E09-144</strain>
    </source>
</reference>
<protein>
    <recommendedName>
        <fullName evidence="1">ISXO2-like transposase domain-containing protein</fullName>
    </recommendedName>
</protein>
<dbReference type="InterPro" id="IPR024445">
    <property type="entry name" value="Tnp_ISXO2-like"/>
</dbReference>
<dbReference type="AlphaFoldDB" id="A0A398CKX8"/>
<evidence type="ECO:0000313" key="2">
    <source>
        <dbReference type="EMBL" id="RIE01879.1"/>
    </source>
</evidence>
<name>A0A398CKX8_9BACL</name>
<dbReference type="Proteomes" id="UP000266340">
    <property type="component" value="Unassembled WGS sequence"/>
</dbReference>
<sequence length="132" mass="14835">MNGVMRRLHTLSQIKTKSLEGIVEADETYVLYSEKGKRKLPRKTHKRGGVAKKRGISAEQVCILFARDRTKHTVAEVATFVRLSTATLDQLLSSRLQSGVILCIDEKPTFRKYAGERKLPPRSAPTVRENNG</sequence>
<comment type="caution">
    <text evidence="2">The sequence shown here is derived from an EMBL/GenBank/DDBJ whole genome shotgun (WGS) entry which is preliminary data.</text>
</comment>
<proteinExistence type="predicted"/>
<feature type="domain" description="ISXO2-like transposase" evidence="1">
    <location>
        <begin position="18"/>
        <end position="130"/>
    </location>
</feature>
<accession>A0A398CKX8</accession>